<evidence type="ECO:0000313" key="16">
    <source>
        <dbReference type="EMBL" id="KMZ64168.1"/>
    </source>
</evidence>
<keyword evidence="8 14" id="KW-0812">Transmembrane</keyword>
<evidence type="ECO:0000256" key="6">
    <source>
        <dbReference type="ARBA" id="ARBA00022676"/>
    </source>
</evidence>
<feature type="transmembrane region" description="Helical" evidence="14">
    <location>
        <begin position="319"/>
        <end position="343"/>
    </location>
</feature>
<dbReference type="GO" id="GO:0005783">
    <property type="term" value="C:endoplasmic reticulum"/>
    <property type="evidence" value="ECO:0000318"/>
    <property type="project" value="GO_Central"/>
</dbReference>
<evidence type="ECO:0000313" key="17">
    <source>
        <dbReference type="Proteomes" id="UP000036987"/>
    </source>
</evidence>
<comment type="pathway">
    <text evidence="2">Protein modification; protein glycosylation.</text>
</comment>
<dbReference type="GO" id="GO:0005789">
    <property type="term" value="C:endoplasmic reticulum membrane"/>
    <property type="evidence" value="ECO:0007669"/>
    <property type="project" value="UniProtKB-SubCell"/>
</dbReference>
<reference evidence="17" key="1">
    <citation type="journal article" date="2016" name="Nature">
        <title>The genome of the seagrass Zostera marina reveals angiosperm adaptation to the sea.</title>
        <authorList>
            <person name="Olsen J.L."/>
            <person name="Rouze P."/>
            <person name="Verhelst B."/>
            <person name="Lin Y.-C."/>
            <person name="Bayer T."/>
            <person name="Collen J."/>
            <person name="Dattolo E."/>
            <person name="De Paoli E."/>
            <person name="Dittami S."/>
            <person name="Maumus F."/>
            <person name="Michel G."/>
            <person name="Kersting A."/>
            <person name="Lauritano C."/>
            <person name="Lohaus R."/>
            <person name="Toepel M."/>
            <person name="Tonon T."/>
            <person name="Vanneste K."/>
            <person name="Amirebrahimi M."/>
            <person name="Brakel J."/>
            <person name="Bostroem C."/>
            <person name="Chovatia M."/>
            <person name="Grimwood J."/>
            <person name="Jenkins J.W."/>
            <person name="Jueterbock A."/>
            <person name="Mraz A."/>
            <person name="Stam W.T."/>
            <person name="Tice H."/>
            <person name="Bornberg-Bauer E."/>
            <person name="Green P.J."/>
            <person name="Pearson G.A."/>
            <person name="Procaccini G."/>
            <person name="Duarte C.M."/>
            <person name="Schmutz J."/>
            <person name="Reusch T.B.H."/>
            <person name="Van de Peer Y."/>
        </authorList>
    </citation>
    <scope>NUCLEOTIDE SEQUENCE [LARGE SCALE GENOMIC DNA]</scope>
    <source>
        <strain evidence="17">cv. Finnish</strain>
    </source>
</reference>
<feature type="transmembrane region" description="Helical" evidence="14">
    <location>
        <begin position="355"/>
        <end position="377"/>
    </location>
</feature>
<organism evidence="16 17">
    <name type="scientific">Zostera marina</name>
    <name type="common">Eelgrass</name>
    <dbReference type="NCBI Taxonomy" id="29655"/>
    <lineage>
        <taxon>Eukaryota</taxon>
        <taxon>Viridiplantae</taxon>
        <taxon>Streptophyta</taxon>
        <taxon>Embryophyta</taxon>
        <taxon>Tracheophyta</taxon>
        <taxon>Spermatophyta</taxon>
        <taxon>Magnoliopsida</taxon>
        <taxon>Liliopsida</taxon>
        <taxon>Zosteraceae</taxon>
        <taxon>Zostera</taxon>
    </lineage>
</organism>
<dbReference type="GO" id="GO:0006487">
    <property type="term" value="P:protein N-linked glycosylation"/>
    <property type="evidence" value="ECO:0000318"/>
    <property type="project" value="GO_Central"/>
</dbReference>
<gene>
    <name evidence="16" type="ORF">ZOSMA_37G00480</name>
</gene>
<evidence type="ECO:0000256" key="12">
    <source>
        <dbReference type="ARBA" id="ARBA00044727"/>
    </source>
</evidence>
<feature type="compositionally biased region" description="Basic residues" evidence="15">
    <location>
        <begin position="233"/>
        <end position="245"/>
    </location>
</feature>
<dbReference type="InterPro" id="IPR016900">
    <property type="entry name" value="Alg10"/>
</dbReference>
<dbReference type="EC" id="2.4.1.256" evidence="4 14"/>
<dbReference type="AlphaFoldDB" id="A0A0K9P598"/>
<dbReference type="STRING" id="29655.A0A0K9P598"/>
<dbReference type="OMA" id="VWDSKIT"/>
<evidence type="ECO:0000256" key="1">
    <source>
        <dbReference type="ARBA" id="ARBA00004477"/>
    </source>
</evidence>
<evidence type="ECO:0000256" key="5">
    <source>
        <dbReference type="ARBA" id="ARBA00018512"/>
    </source>
</evidence>
<dbReference type="Proteomes" id="UP000036987">
    <property type="component" value="Unassembled WGS sequence"/>
</dbReference>
<keyword evidence="7 16" id="KW-0808">Transferase</keyword>
<feature type="transmembrane region" description="Helical" evidence="14">
    <location>
        <begin position="184"/>
        <end position="203"/>
    </location>
</feature>
<keyword evidence="11 14" id="KW-0472">Membrane</keyword>
<keyword evidence="10 14" id="KW-1133">Transmembrane helix</keyword>
<dbReference type="PIRSF" id="PIRSF028810">
    <property type="entry name" value="Alpha1_2_glucosyltferase_Alg10"/>
    <property type="match status" value="1"/>
</dbReference>
<feature type="transmembrane region" description="Helical" evidence="14">
    <location>
        <begin position="279"/>
        <end position="299"/>
    </location>
</feature>
<evidence type="ECO:0000256" key="7">
    <source>
        <dbReference type="ARBA" id="ARBA00022679"/>
    </source>
</evidence>
<feature type="transmembrane region" description="Helical" evidence="14">
    <location>
        <begin position="58"/>
        <end position="78"/>
    </location>
</feature>
<evidence type="ECO:0000256" key="4">
    <source>
        <dbReference type="ARBA" id="ARBA00011967"/>
    </source>
</evidence>
<evidence type="ECO:0000256" key="14">
    <source>
        <dbReference type="PIRNR" id="PIRNR028810"/>
    </source>
</evidence>
<comment type="caution">
    <text evidence="14">Lacks conserved residue(s) required for the propagation of feature annotation.</text>
</comment>
<feature type="transmembrane region" description="Helical" evidence="14">
    <location>
        <begin position="405"/>
        <end position="423"/>
    </location>
</feature>
<evidence type="ECO:0000256" key="8">
    <source>
        <dbReference type="ARBA" id="ARBA00022692"/>
    </source>
</evidence>
<dbReference type="Pfam" id="PF04922">
    <property type="entry name" value="DIE2_ALG10"/>
    <property type="match status" value="1"/>
</dbReference>
<dbReference type="PANTHER" id="PTHR12989:SF10">
    <property type="entry name" value="DOL-P-GLC:GLC(2)MAN(9)GLCNAC(2)-PP-DOL ALPHA-1,2-GLUCOSYLTRANSFERASE-RELATED"/>
    <property type="match status" value="1"/>
</dbReference>
<comment type="subcellular location">
    <subcellularLocation>
        <location evidence="1">Endoplasmic reticulum membrane</location>
        <topology evidence="1">Multi-pass membrane protein</topology>
    </subcellularLocation>
</comment>
<accession>A0A0K9P598</accession>
<evidence type="ECO:0000256" key="9">
    <source>
        <dbReference type="ARBA" id="ARBA00022824"/>
    </source>
</evidence>
<feature type="region of interest" description="Disordered" evidence="15">
    <location>
        <begin position="223"/>
        <end position="256"/>
    </location>
</feature>
<feature type="transmembrane region" description="Helical" evidence="14">
    <location>
        <begin position="470"/>
        <end position="495"/>
    </location>
</feature>
<evidence type="ECO:0000256" key="11">
    <source>
        <dbReference type="ARBA" id="ARBA00023136"/>
    </source>
</evidence>
<evidence type="ECO:0000256" key="10">
    <source>
        <dbReference type="ARBA" id="ARBA00022989"/>
    </source>
</evidence>
<dbReference type="GO" id="GO:0006488">
    <property type="term" value="P:dolichol-linked oligosaccharide biosynthetic process"/>
    <property type="evidence" value="ECO:0007669"/>
    <property type="project" value="UniProtKB-UniRule"/>
</dbReference>
<name>A0A0K9P598_ZOSMR</name>
<comment type="function">
    <text evidence="12">Dol-P-Glc:Glc(2)Man(9)GlcNAc(2)-PP-Dol alpha-1,2-glucosyltransferase that operates in the biosynthetic pathway of dolichol-linked oligosaccharides, the glycan precursors employed in protein asparagine (N)-glycosylation. The assembly of dolichol-linked oligosaccharides begins on the cytosolic side of the endoplasmic reticulum membrane and finishes in its lumen. The sequential addition of sugars to dolichol pyrophosphate produces dolichol-linked oligosaccharides containing fourteen sugars, including two GlcNAcs, nine mannoses and three glucoses. Once assembled, the oligosaccharide is transferred from the lipid to nascent proteins by oligosaccharyltransferases. In the lumen of the endoplasmic reticulum, adds the third and last glucose residue from dolichyl phosphate glucose (Dol-P-Glc) onto the lipid-linked oligosaccharide intermediate Glc(2)Man(9)GlcNAc(2)-PP-Dol to produce Glc(3)Man(9)GlcNAc(2)-PP-Dol.</text>
</comment>
<comment type="catalytic activity">
    <reaction evidence="13">
        <text>an alpha-D-Glc-(1-&gt;3)-alpha-D-Glc-(1-&gt;3)-alpha-D-Man-(1-&gt;2)-alpha-D-Man-(1-&gt;2)-alpha-D-Man-(1-&gt;3)-[alpha-D-Man-(1-&gt;2)-alpha-D-Man-(1-&gt;3)-[alpha-D-Man-(1-&gt;2)-alpha-D-Man-(1-&gt;6)]-alpha-D-Man-(1-&gt;6)]-beta-D-Man-(1-&gt;4)-beta-D-GlcNAc-(1-&gt;4)-alpha-D-GlcNAc-diphospho-di-trans,poly-cis-dolichol + a di-trans,poly-cis-dolichyl beta-D-glucosyl phosphate = a alpha-D-Glc-(1-&gt;2)-alpha-D-Glc-(1-&gt;3)-alpha-D-Glc-(1-&gt;3)-alpha-D-Man-(1-&gt;2)-alpha-D-Man-(1-&gt;2)-alpha-D-Man-(1-&gt;3)-[alpha-D-Man-(1-&gt;2)-alpha-D-Man-(1-&gt;3)-[alpha-D-Man-(1-&gt;2)-alpha-D-Man-(1-&gt;6)]-alpha-D-Man-(1-&gt;6)]-beta-D-Man-(1-&gt;4)-beta-D-GlcNAc-(1-&gt;4)-alpha-D-GlcNAc-diphospho-di-trans,poly-cis-dolichol + a di-trans,poly-cis-dolichyl phosphate + H(+)</text>
        <dbReference type="Rhea" id="RHEA:29543"/>
        <dbReference type="Rhea" id="RHEA-COMP:19498"/>
        <dbReference type="Rhea" id="RHEA-COMP:19502"/>
        <dbReference type="Rhea" id="RHEA-COMP:19512"/>
        <dbReference type="Rhea" id="RHEA-COMP:19522"/>
        <dbReference type="ChEBI" id="CHEBI:15378"/>
        <dbReference type="ChEBI" id="CHEBI:57525"/>
        <dbReference type="ChEBI" id="CHEBI:57683"/>
        <dbReference type="ChEBI" id="CHEBI:132522"/>
        <dbReference type="ChEBI" id="CHEBI:132523"/>
        <dbReference type="EC" id="2.4.1.256"/>
    </reaction>
    <physiologicalReaction direction="left-to-right" evidence="13">
        <dbReference type="Rhea" id="RHEA:29544"/>
    </physiologicalReaction>
</comment>
<dbReference type="OrthoDB" id="4769at2759"/>
<comment type="caution">
    <text evidence="16">The sequence shown here is derived from an EMBL/GenBank/DDBJ whole genome shotgun (WGS) entry which is preliminary data.</text>
</comment>
<evidence type="ECO:0000256" key="3">
    <source>
        <dbReference type="ARBA" id="ARBA00010600"/>
    </source>
</evidence>
<protein>
    <recommendedName>
        <fullName evidence="5 14">Dol-P-Glc:Glc(2)Man(9)GlcNAc(2)-PP-Dol alpha-1,2-glucosyltransferase</fullName>
        <ecNumber evidence="4 14">2.4.1.256</ecNumber>
    </recommendedName>
</protein>
<keyword evidence="6 14" id="KW-0328">Glycosyltransferase</keyword>
<dbReference type="GO" id="GO:0106073">
    <property type="term" value="F:dolichyl pyrophosphate Glc2Man9GlcNAc2 alpha-1,2-glucosyltransferase activity"/>
    <property type="evidence" value="ECO:0000318"/>
    <property type="project" value="GO_Central"/>
</dbReference>
<comment type="similarity">
    <text evidence="3 14">Belongs to the ALG10 glucosyltransferase family.</text>
</comment>
<dbReference type="EMBL" id="LFYR01001173">
    <property type="protein sequence ID" value="KMZ64168.1"/>
    <property type="molecule type" value="Genomic_DNA"/>
</dbReference>
<evidence type="ECO:0000256" key="15">
    <source>
        <dbReference type="SAM" id="MobiDB-lite"/>
    </source>
</evidence>
<sequence>MGRIVVAMVVSMWVIPISILVNLVVPQPYMDEIFHIPQVKQYCKGNFRSWDPMITTPPGMYGITLAYVASFFPFMWFAKVTSSFYHLCSTPVLRSSNGVLAIICSLLIYDILILLKPTLSEKKASFYAITIALYPIHWFFTFLYYTDIASVTAILATYLASLKQHYWTSAMFGAMAVLIRQTNVVWMGFIAGTAAIEFVEILYEKQLAQSNCSTSVIKNGRTIENTTTENPTVRRRKWKTSKNHNRSNNSERKNSPDKIGIGEEFHDILIKFWCFKWNLLTLFTPFIIVLVSFLSFVIWNGSIVLGAKEAHVVSPHFAQIMYVGLVSAAATAPVHFCTTQIMVMIKSLLFKNKVISLFLCPIALIAGFLAVHFYSIAHPYLLADNRHYTFYIWRKIINIHWSTKYILVPIYVYSWFSLIYILAKWQKKIWILFFFLACSAVLVPAPLIEFRYYTIPFFFLILHSQIDDNISWILIAFVYIVVDIFTIVIFLYYPFHWSHEPGTQRFIW</sequence>
<evidence type="ECO:0000256" key="13">
    <source>
        <dbReference type="ARBA" id="ARBA00048064"/>
    </source>
</evidence>
<dbReference type="PANTHER" id="PTHR12989">
    <property type="entry name" value="ALPHA-1,2-GLUCOSYLTRANSFERASE ALG10"/>
    <property type="match status" value="1"/>
</dbReference>
<feature type="transmembrane region" description="Helical" evidence="14">
    <location>
        <begin position="430"/>
        <end position="450"/>
    </location>
</feature>
<keyword evidence="17" id="KW-1185">Reference proteome</keyword>
<evidence type="ECO:0000256" key="2">
    <source>
        <dbReference type="ARBA" id="ARBA00004922"/>
    </source>
</evidence>
<feature type="transmembrane region" description="Helical" evidence="14">
    <location>
        <begin position="6"/>
        <end position="25"/>
    </location>
</feature>
<proteinExistence type="inferred from homology"/>
<keyword evidence="9" id="KW-0256">Endoplasmic reticulum</keyword>
<feature type="transmembrane region" description="Helical" evidence="14">
    <location>
        <begin position="98"/>
        <end position="115"/>
    </location>
</feature>